<evidence type="ECO:0000313" key="2">
    <source>
        <dbReference type="Proteomes" id="UP000471633"/>
    </source>
</evidence>
<dbReference type="GeneID" id="24593829"/>
<comment type="caution">
    <text evidence="1">The sequence shown here is derived from an EMBL/GenBank/DDBJ whole genome shotgun (WGS) entry which is preliminary data.</text>
</comment>
<organism evidence="1 2">
    <name type="scientific">Schistosoma haematobium</name>
    <name type="common">Blood fluke</name>
    <dbReference type="NCBI Taxonomy" id="6185"/>
    <lineage>
        <taxon>Eukaryota</taxon>
        <taxon>Metazoa</taxon>
        <taxon>Spiralia</taxon>
        <taxon>Lophotrochozoa</taxon>
        <taxon>Platyhelminthes</taxon>
        <taxon>Trematoda</taxon>
        <taxon>Digenea</taxon>
        <taxon>Strigeidida</taxon>
        <taxon>Schistosomatoidea</taxon>
        <taxon>Schistosomatidae</taxon>
        <taxon>Schistosoma</taxon>
    </lineage>
</organism>
<keyword evidence="2" id="KW-1185">Reference proteome</keyword>
<reference evidence="1" key="2">
    <citation type="journal article" date="2019" name="Gigascience">
        <title>High-quality Schistosoma haematobium genome achieved by single-molecule and long-range sequencing.</title>
        <authorList>
            <person name="Stroehlein A.J."/>
            <person name="Korhonen P.K."/>
            <person name="Chong T.M."/>
            <person name="Lim Y.L."/>
            <person name="Chan K.G."/>
            <person name="Webster B."/>
            <person name="Rollinson D."/>
            <person name="Brindley P.J."/>
            <person name="Gasser R.B."/>
            <person name="Young N.D."/>
        </authorList>
    </citation>
    <scope>NUCLEOTIDE SEQUENCE</scope>
</reference>
<reference evidence="1" key="1">
    <citation type="journal article" date="2012" name="Nat. Genet.">
        <title>Whole-genome sequence of Schistosoma haematobium.</title>
        <authorList>
            <person name="Young N.D."/>
            <person name="Jex A.R."/>
            <person name="Li B."/>
            <person name="Liu S."/>
            <person name="Yang L."/>
            <person name="Xiong Z."/>
            <person name="Li Y."/>
            <person name="Cantacessi C."/>
            <person name="Hall R.S."/>
            <person name="Xu X."/>
            <person name="Chen F."/>
            <person name="Wu X."/>
            <person name="Zerlotini A."/>
            <person name="Oliveira G."/>
            <person name="Hofmann A."/>
            <person name="Zhang G."/>
            <person name="Fang X."/>
            <person name="Kang Y."/>
            <person name="Campbell B.E."/>
            <person name="Loukas A."/>
            <person name="Ranganathan S."/>
            <person name="Rollinson D."/>
            <person name="Rinaldi G."/>
            <person name="Brindley P.J."/>
            <person name="Yang H."/>
            <person name="Wang J."/>
            <person name="Wang J."/>
            <person name="Gasser R.B."/>
        </authorList>
    </citation>
    <scope>NUCLEOTIDE SEQUENCE</scope>
</reference>
<dbReference type="RefSeq" id="XP_051071699.1">
    <property type="nucleotide sequence ID" value="XM_051218777.1"/>
</dbReference>
<dbReference type="CTD" id="24593829"/>
<protein>
    <submittedName>
        <fullName evidence="1">Uncharacterized protein</fullName>
    </submittedName>
</protein>
<name>A0A922S352_SCHHA</name>
<proteinExistence type="predicted"/>
<reference evidence="1" key="4">
    <citation type="journal article" date="2022" name="PLoS Pathog.">
        <title>Chromosome-level genome of Schistosoma haematobium underpins genome-wide explorations of molecular variation.</title>
        <authorList>
            <person name="Stroehlein A.J."/>
            <person name="Korhonen P.K."/>
            <person name="Lee V.V."/>
            <person name="Ralph S.A."/>
            <person name="Mentink-Kane M."/>
            <person name="You H."/>
            <person name="McManus D.P."/>
            <person name="Tchuente L.T."/>
            <person name="Stothard J.R."/>
            <person name="Kaur P."/>
            <person name="Dudchenko O."/>
            <person name="Aiden E.L."/>
            <person name="Yang B."/>
            <person name="Yang H."/>
            <person name="Emery A.M."/>
            <person name="Webster B.L."/>
            <person name="Brindley P.J."/>
            <person name="Rollinson D."/>
            <person name="Chang B.C.H."/>
            <person name="Gasser R.B."/>
            <person name="Young N.D."/>
        </authorList>
    </citation>
    <scope>NUCLEOTIDE SEQUENCE</scope>
</reference>
<dbReference type="KEGG" id="shx:MS3_00010409"/>
<reference evidence="1" key="3">
    <citation type="submission" date="2021-06" db="EMBL/GenBank/DDBJ databases">
        <title>Chromosome-level genome assembly for S. haematobium.</title>
        <authorList>
            <person name="Stroehlein A.J."/>
        </authorList>
    </citation>
    <scope>NUCLEOTIDE SEQUENCE</scope>
</reference>
<accession>A0A922S352</accession>
<sequence length="268" mass="31463">MNDSVTQNCFVSYLGTTGSFNSDGTTTISPIIDKKRIESRITEYREACYNVLAGVFSALQRSSLSKRISPYDVEKERLMLENLYYLKWANTLLSKSSEDEVVKKYYEYEYAKASDYEKMHNSKIYVYEVFKNSIVEKWEARKRLDEDEEAYFQSLETGLHNDTEYDELEKNITKIESEIPCLYEKLKSLSESLAEITNEYIRNSADPLRSNELHQKFRNSSMVYAEITYATAEKIREIETLRFRSLKFLPSHKRTQTVLDAMKRFAIL</sequence>
<evidence type="ECO:0000313" key="1">
    <source>
        <dbReference type="EMBL" id="KAH9591501.1"/>
    </source>
</evidence>
<dbReference type="Proteomes" id="UP000471633">
    <property type="component" value="Unassembled WGS sequence"/>
</dbReference>
<dbReference type="AlphaFoldDB" id="A0A922S352"/>
<gene>
    <name evidence="1" type="ORF">MS3_00010409</name>
</gene>
<dbReference type="EMBL" id="AMPZ03000002">
    <property type="protein sequence ID" value="KAH9591501.1"/>
    <property type="molecule type" value="Genomic_DNA"/>
</dbReference>